<sequence length="149" mass="15073">MTGCGATHAWAVIFVPGAGCVQFGPAHRIIASRNLICVAASYTPLQSLPVVSLKPGTVNGLLTTETVLLVRSSIDVFLHTAAAGGSRPFENGARGSCTSQDVLDFAGASLPAALGSFALAVGFAVSTSFGFIAATAQAVMSLKDMSSIL</sequence>
<dbReference type="EMBL" id="JAPDOG010000053">
    <property type="protein sequence ID" value="MCW3784639.1"/>
    <property type="molecule type" value="Genomic_DNA"/>
</dbReference>
<keyword evidence="1" id="KW-0812">Transmembrane</keyword>
<evidence type="ECO:0000313" key="3">
    <source>
        <dbReference type="Proteomes" id="UP001207582"/>
    </source>
</evidence>
<accession>A0ABT3JAA9</accession>
<keyword evidence="1" id="KW-0472">Membrane</keyword>
<evidence type="ECO:0000256" key="1">
    <source>
        <dbReference type="SAM" id="Phobius"/>
    </source>
</evidence>
<proteinExistence type="predicted"/>
<reference evidence="2 3" key="1">
    <citation type="submission" date="2022-10" db="EMBL/GenBank/DDBJ databases">
        <title>Defluviimonas sp. CAU 1641 isolated from mud.</title>
        <authorList>
            <person name="Kim W."/>
        </authorList>
    </citation>
    <scope>NUCLEOTIDE SEQUENCE [LARGE SCALE GENOMIC DNA]</scope>
    <source>
        <strain evidence="2 3">CAU 1641</strain>
    </source>
</reference>
<dbReference type="RefSeq" id="WP_264773798.1">
    <property type="nucleotide sequence ID" value="NZ_JAPDOG010000053.1"/>
</dbReference>
<keyword evidence="3" id="KW-1185">Reference proteome</keyword>
<protein>
    <submittedName>
        <fullName evidence="2">Uncharacterized protein</fullName>
    </submittedName>
</protein>
<dbReference type="Proteomes" id="UP001207582">
    <property type="component" value="Unassembled WGS sequence"/>
</dbReference>
<feature type="transmembrane region" description="Helical" evidence="1">
    <location>
        <begin position="112"/>
        <end position="136"/>
    </location>
</feature>
<organism evidence="2 3">
    <name type="scientific">Defluviimonas salinarum</name>
    <dbReference type="NCBI Taxonomy" id="2992147"/>
    <lineage>
        <taxon>Bacteria</taxon>
        <taxon>Pseudomonadati</taxon>
        <taxon>Pseudomonadota</taxon>
        <taxon>Alphaproteobacteria</taxon>
        <taxon>Rhodobacterales</taxon>
        <taxon>Paracoccaceae</taxon>
        <taxon>Albidovulum</taxon>
    </lineage>
</organism>
<comment type="caution">
    <text evidence="2">The sequence shown here is derived from an EMBL/GenBank/DDBJ whole genome shotgun (WGS) entry which is preliminary data.</text>
</comment>
<keyword evidence="1" id="KW-1133">Transmembrane helix</keyword>
<name>A0ABT3JAA9_9RHOB</name>
<gene>
    <name evidence="2" type="ORF">OM960_24295</name>
</gene>
<evidence type="ECO:0000313" key="2">
    <source>
        <dbReference type="EMBL" id="MCW3784639.1"/>
    </source>
</evidence>